<evidence type="ECO:0000313" key="2">
    <source>
        <dbReference type="EMBL" id="PIP17255.1"/>
    </source>
</evidence>
<keyword evidence="1" id="KW-0472">Membrane</keyword>
<organism evidence="2 3">
    <name type="scientific">Candidatus Portnoybacteria bacterium CG23_combo_of_CG06-09_8_20_14_all_37_13</name>
    <dbReference type="NCBI Taxonomy" id="1974819"/>
    <lineage>
        <taxon>Bacteria</taxon>
        <taxon>Candidatus Portnoyibacteriota</taxon>
    </lineage>
</organism>
<name>A0A2G9YDE8_9BACT</name>
<proteinExistence type="predicted"/>
<accession>A0A2G9YDE8</accession>
<comment type="caution">
    <text evidence="2">The sequence shown here is derived from an EMBL/GenBank/DDBJ whole genome shotgun (WGS) entry which is preliminary data.</text>
</comment>
<evidence type="ECO:0000256" key="1">
    <source>
        <dbReference type="SAM" id="Phobius"/>
    </source>
</evidence>
<dbReference type="EMBL" id="PCRH01000019">
    <property type="protein sequence ID" value="PIP17255.1"/>
    <property type="molecule type" value="Genomic_DNA"/>
</dbReference>
<sequence length="82" mass="9321">MVLDKKQKILLISFIVIILITIGLLFWNYSSGIIETKSPQALGQPSQADFSIFQDPRFKELDRQNQTEIDIGQIGRDNPFAP</sequence>
<dbReference type="Proteomes" id="UP000231480">
    <property type="component" value="Unassembled WGS sequence"/>
</dbReference>
<keyword evidence="1" id="KW-1133">Transmembrane helix</keyword>
<protein>
    <submittedName>
        <fullName evidence="2">Uncharacterized protein</fullName>
    </submittedName>
</protein>
<evidence type="ECO:0000313" key="3">
    <source>
        <dbReference type="Proteomes" id="UP000231480"/>
    </source>
</evidence>
<gene>
    <name evidence="2" type="ORF">COX44_00865</name>
</gene>
<keyword evidence="1" id="KW-0812">Transmembrane</keyword>
<reference evidence="2 3" key="1">
    <citation type="submission" date="2017-09" db="EMBL/GenBank/DDBJ databases">
        <title>Depth-based differentiation of microbial function through sediment-hosted aquifers and enrichment of novel symbionts in the deep terrestrial subsurface.</title>
        <authorList>
            <person name="Probst A.J."/>
            <person name="Ladd B."/>
            <person name="Jarett J.K."/>
            <person name="Geller-Mcgrath D.E."/>
            <person name="Sieber C.M."/>
            <person name="Emerson J.B."/>
            <person name="Anantharaman K."/>
            <person name="Thomas B.C."/>
            <person name="Malmstrom R."/>
            <person name="Stieglmeier M."/>
            <person name="Klingl A."/>
            <person name="Woyke T."/>
            <person name="Ryan C.M."/>
            <person name="Banfield J.F."/>
        </authorList>
    </citation>
    <scope>NUCLEOTIDE SEQUENCE [LARGE SCALE GENOMIC DNA]</scope>
    <source>
        <strain evidence="2">CG23_combo_of_CG06-09_8_20_14_all_37_13</strain>
    </source>
</reference>
<dbReference type="AlphaFoldDB" id="A0A2G9YDE8"/>
<feature type="transmembrane region" description="Helical" evidence="1">
    <location>
        <begin position="9"/>
        <end position="29"/>
    </location>
</feature>